<dbReference type="GO" id="GO:0003700">
    <property type="term" value="F:DNA-binding transcription factor activity"/>
    <property type="evidence" value="ECO:0007669"/>
    <property type="project" value="InterPro"/>
</dbReference>
<organism evidence="6 7">
    <name type="scientific">Amycolatopsis sulphurea</name>
    <dbReference type="NCBI Taxonomy" id="76022"/>
    <lineage>
        <taxon>Bacteria</taxon>
        <taxon>Bacillati</taxon>
        <taxon>Actinomycetota</taxon>
        <taxon>Actinomycetes</taxon>
        <taxon>Pseudonocardiales</taxon>
        <taxon>Pseudonocardiaceae</taxon>
        <taxon>Amycolatopsis</taxon>
    </lineage>
</organism>
<dbReference type="InterPro" id="IPR000847">
    <property type="entry name" value="LysR_HTH_N"/>
</dbReference>
<dbReference type="AlphaFoldDB" id="A0A2A9G097"/>
<evidence type="ECO:0000256" key="3">
    <source>
        <dbReference type="ARBA" id="ARBA00023125"/>
    </source>
</evidence>
<dbReference type="Pfam" id="PF03466">
    <property type="entry name" value="LysR_substrate"/>
    <property type="match status" value="1"/>
</dbReference>
<evidence type="ECO:0000256" key="1">
    <source>
        <dbReference type="ARBA" id="ARBA00009437"/>
    </source>
</evidence>
<proteinExistence type="inferred from homology"/>
<name>A0A2A9G097_9PSEU</name>
<dbReference type="InterPro" id="IPR036390">
    <property type="entry name" value="WH_DNA-bd_sf"/>
</dbReference>
<comment type="caution">
    <text evidence="6">The sequence shown here is derived from an EMBL/GenBank/DDBJ whole genome shotgun (WGS) entry which is preliminary data.</text>
</comment>
<evidence type="ECO:0000256" key="2">
    <source>
        <dbReference type="ARBA" id="ARBA00023015"/>
    </source>
</evidence>
<dbReference type="Pfam" id="PF00126">
    <property type="entry name" value="HTH_1"/>
    <property type="match status" value="1"/>
</dbReference>
<feature type="domain" description="HTH lysR-type" evidence="5">
    <location>
        <begin position="15"/>
        <end position="69"/>
    </location>
</feature>
<dbReference type="InterPro" id="IPR005119">
    <property type="entry name" value="LysR_subst-bd"/>
</dbReference>
<keyword evidence="4" id="KW-0804">Transcription</keyword>
<keyword evidence="2" id="KW-0805">Transcription regulation</keyword>
<dbReference type="Gene3D" id="1.10.10.10">
    <property type="entry name" value="Winged helix-like DNA-binding domain superfamily/Winged helix DNA-binding domain"/>
    <property type="match status" value="1"/>
</dbReference>
<gene>
    <name evidence="6" type="ORF">ATK36_0370</name>
</gene>
<dbReference type="Gene3D" id="3.40.190.10">
    <property type="entry name" value="Periplasmic binding protein-like II"/>
    <property type="match status" value="2"/>
</dbReference>
<dbReference type="GO" id="GO:0032993">
    <property type="term" value="C:protein-DNA complex"/>
    <property type="evidence" value="ECO:0007669"/>
    <property type="project" value="TreeGrafter"/>
</dbReference>
<dbReference type="SUPFAM" id="SSF46785">
    <property type="entry name" value="Winged helix' DNA-binding domain"/>
    <property type="match status" value="1"/>
</dbReference>
<dbReference type="EMBL" id="PDJK01000001">
    <property type="protein sequence ID" value="PFG56838.1"/>
    <property type="molecule type" value="Genomic_DNA"/>
</dbReference>
<evidence type="ECO:0000313" key="7">
    <source>
        <dbReference type="Proteomes" id="UP000243542"/>
    </source>
</evidence>
<reference evidence="6 7" key="1">
    <citation type="submission" date="2017-10" db="EMBL/GenBank/DDBJ databases">
        <title>Sequencing the genomes of 1000 actinobacteria strains.</title>
        <authorList>
            <person name="Klenk H.-P."/>
        </authorList>
    </citation>
    <scope>NUCLEOTIDE SEQUENCE [LARGE SCALE GENOMIC DNA]</scope>
    <source>
        <strain evidence="6 7">DSM 46092</strain>
    </source>
</reference>
<dbReference type="InterPro" id="IPR036388">
    <property type="entry name" value="WH-like_DNA-bd_sf"/>
</dbReference>
<sequence length="321" mass="34306">MLVQRTMHNERMIDRRLNVLRVVAACGTVTAAAEALKFSPSAVSAQLRSLAGELGVPLLAQDGRGVRLTESAQTLLARAAELYTLWEEIRGELGDTDPDQIRSLRLCGFSTAASALLPYVVAKVRDVHPQCTVRIIEADPEECFELLLAQQADLAVVVATAALPPRTDTRFDQQSLLEDPLDLLVPAEHALVGRGSVLLSEAAREPWIMDRPGRTHHGLVLTACANAGFTPSVAHESSEWDTAAALVGAGLGVALIPRLARIPAGDRIARVPLGGDPTPARHVLTAVRRGSRRQPAIATALAALADVARLRATKPLPEKET</sequence>
<evidence type="ECO:0000313" key="6">
    <source>
        <dbReference type="EMBL" id="PFG56838.1"/>
    </source>
</evidence>
<keyword evidence="3 6" id="KW-0238">DNA-binding</keyword>
<protein>
    <submittedName>
        <fullName evidence="6">DNA-binding transcriptional LysR family regulator</fullName>
    </submittedName>
</protein>
<dbReference type="SUPFAM" id="SSF53850">
    <property type="entry name" value="Periplasmic binding protein-like II"/>
    <property type="match status" value="1"/>
</dbReference>
<dbReference type="GO" id="GO:0003677">
    <property type="term" value="F:DNA binding"/>
    <property type="evidence" value="ECO:0007669"/>
    <property type="project" value="UniProtKB-KW"/>
</dbReference>
<dbReference type="CDD" id="cd08423">
    <property type="entry name" value="PBP2_LTTR_like_6"/>
    <property type="match status" value="1"/>
</dbReference>
<accession>A0A2A9G097</accession>
<dbReference type="PANTHER" id="PTHR30346:SF29">
    <property type="entry name" value="LYSR SUBSTRATE-BINDING"/>
    <property type="match status" value="1"/>
</dbReference>
<dbReference type="PROSITE" id="PS50931">
    <property type="entry name" value="HTH_LYSR"/>
    <property type="match status" value="1"/>
</dbReference>
<evidence type="ECO:0000259" key="5">
    <source>
        <dbReference type="PROSITE" id="PS50931"/>
    </source>
</evidence>
<comment type="similarity">
    <text evidence="1">Belongs to the LysR transcriptional regulatory family.</text>
</comment>
<dbReference type="Proteomes" id="UP000243542">
    <property type="component" value="Unassembled WGS sequence"/>
</dbReference>
<dbReference type="PANTHER" id="PTHR30346">
    <property type="entry name" value="TRANSCRIPTIONAL DUAL REGULATOR HCAR-RELATED"/>
    <property type="match status" value="1"/>
</dbReference>
<keyword evidence="7" id="KW-1185">Reference proteome</keyword>
<evidence type="ECO:0000256" key="4">
    <source>
        <dbReference type="ARBA" id="ARBA00023163"/>
    </source>
</evidence>